<feature type="region of interest" description="Disordered" evidence="1">
    <location>
        <begin position="679"/>
        <end position="710"/>
    </location>
</feature>
<feature type="region of interest" description="Disordered" evidence="1">
    <location>
        <begin position="731"/>
        <end position="762"/>
    </location>
</feature>
<accession>E3RJT5</accession>
<feature type="compositionally biased region" description="Basic residues" evidence="1">
    <location>
        <begin position="796"/>
        <end position="813"/>
    </location>
</feature>
<dbReference type="HOGENOM" id="CLU_306558_0_0_1"/>
<feature type="compositionally biased region" description="Low complexity" evidence="1">
    <location>
        <begin position="843"/>
        <end position="862"/>
    </location>
</feature>
<dbReference type="Proteomes" id="UP000001067">
    <property type="component" value="Unassembled WGS sequence"/>
</dbReference>
<dbReference type="eggNOG" id="ENOG502S27H">
    <property type="taxonomic scope" value="Eukaryota"/>
</dbReference>
<feature type="compositionally biased region" description="Basic and acidic residues" evidence="1">
    <location>
        <begin position="69"/>
        <end position="81"/>
    </location>
</feature>
<feature type="region of interest" description="Disordered" evidence="1">
    <location>
        <begin position="841"/>
        <end position="962"/>
    </location>
</feature>
<gene>
    <name evidence="2" type="ORF">PTT_08446</name>
</gene>
<dbReference type="OrthoDB" id="4159838at2759"/>
<dbReference type="EMBL" id="GL533554">
    <property type="protein sequence ID" value="EFQ94021.1"/>
    <property type="molecule type" value="Genomic_DNA"/>
</dbReference>
<feature type="compositionally biased region" description="Polar residues" evidence="1">
    <location>
        <begin position="35"/>
        <end position="63"/>
    </location>
</feature>
<feature type="compositionally biased region" description="Basic residues" evidence="1">
    <location>
        <begin position="680"/>
        <end position="689"/>
    </location>
</feature>
<organism evidence="3">
    <name type="scientific">Pyrenophora teres f. teres (strain 0-1)</name>
    <name type="common">Barley net blotch fungus</name>
    <name type="synonym">Drechslera teres f. teres</name>
    <dbReference type="NCBI Taxonomy" id="861557"/>
    <lineage>
        <taxon>Eukaryota</taxon>
        <taxon>Fungi</taxon>
        <taxon>Dikarya</taxon>
        <taxon>Ascomycota</taxon>
        <taxon>Pezizomycotina</taxon>
        <taxon>Dothideomycetes</taxon>
        <taxon>Pleosporomycetidae</taxon>
        <taxon>Pleosporales</taxon>
        <taxon>Pleosporineae</taxon>
        <taxon>Pleosporaceae</taxon>
        <taxon>Pyrenophora</taxon>
    </lineage>
</organism>
<feature type="compositionally biased region" description="Acidic residues" evidence="1">
    <location>
        <begin position="894"/>
        <end position="909"/>
    </location>
</feature>
<feature type="compositionally biased region" description="Basic and acidic residues" evidence="1">
    <location>
        <begin position="910"/>
        <end position="922"/>
    </location>
</feature>
<evidence type="ECO:0000313" key="2">
    <source>
        <dbReference type="EMBL" id="EFQ94021.1"/>
    </source>
</evidence>
<feature type="region of interest" description="Disordered" evidence="1">
    <location>
        <begin position="784"/>
        <end position="827"/>
    </location>
</feature>
<feature type="compositionally biased region" description="Low complexity" evidence="1">
    <location>
        <begin position="933"/>
        <end position="949"/>
    </location>
</feature>
<dbReference type="AlphaFoldDB" id="E3RJT5"/>
<feature type="compositionally biased region" description="Polar residues" evidence="1">
    <location>
        <begin position="735"/>
        <end position="752"/>
    </location>
</feature>
<dbReference type="KEGG" id="pte:PTT_08446"/>
<reference evidence="2 3" key="1">
    <citation type="journal article" date="2010" name="Genome Biol.">
        <title>A first genome assembly of the barley fungal pathogen Pyrenophora teres f. teres.</title>
        <authorList>
            <person name="Ellwood S.R."/>
            <person name="Liu Z."/>
            <person name="Syme R.A."/>
            <person name="Lai Z."/>
            <person name="Hane J.K."/>
            <person name="Keiper F."/>
            <person name="Moffat C.S."/>
            <person name="Oliver R.P."/>
            <person name="Friesen T.L."/>
        </authorList>
    </citation>
    <scope>NUCLEOTIDE SEQUENCE [LARGE SCALE GENOMIC DNA]</scope>
    <source>
        <strain evidence="2 3">0-1</strain>
    </source>
</reference>
<protein>
    <submittedName>
        <fullName evidence="2">Uncharacterized protein</fullName>
    </submittedName>
</protein>
<sequence>MSTDDTLPWTTSRCNRLLRPLSSKLAKLRKEIQRPSLTTAEPRTASSAFATKGSPQKTTNFTRPANKPRGFDKATDPDWRPGAKPGAGRKTTYGGRGKARVASLQRAGSHAGNGSRPGEIAFTPLISRMGQQLCSSPQAPISPLRKYTKNRGPLLVPMTTSLPADLRKLIHGLLEAYAHLLQATAPSDQRKRKGTRSLMGVCLRNVPVYIELEEHFAMLDKLHEDADEDRDIANEIYEHLESHFEQEHGRGWRPFKHVVRAHATTLICDAITDEVLGLENALMLVTHCENASAWDEAEKLLLAYAPLLESATMPINTRADLFDAQRSPYLHAVKNFAQRTGRYRCLYGLLEHMVALELLPLEWLAADCMRSVWDRLVHTIFENDRRTIADAHRFFETVTLASMGLPDARLLEDEVTGSISRRFVPSSRVELRHALDTTFSSLLTVLCSIALVHSGRENGPGQAIARRIIWTLDATVIAIATQDDIPNELRLLDADVADVQLMAQRGLWINFASSLLHLKDCCNDSAMVSLDTPNAFGIMNWLAAQYSSSNINFASVLATLPSLISSIARGTGRIWNDDGFEQLQRLVTALMTTSGCRLPHKLWTLKRLALESAMEFAQVTGHADHMAYAHDIEKKMQTQGRLVIMQSPSLKKDSPTTSGGFRWEEGIGEWVTCTPFVRQNNKRQQRKPVRPLELLPTPAHSEDDKTDVEDGLPVQVPDTPDWDVTVFDHDDDAVSQSSPIRTRKSQTLTSSLGKRARPSSPKVVIPTKRLHSSRTETLPIRYFPELPENCHDGPRRSRRSQQVRRVHTTKRNRTHTESGLRHIQRPMYAEPADFELEIKTSDSDANTDSSSQENDSDASSASGRSVGGKPAVFQRRSSRRSIHMRHGPVSVPDSNDDDSDNDTETSEPDELGKTPARPEPRKRISINVRHAASTSTSRKQRSTTRLLVSDSDEGSEDELSFQ</sequence>
<feature type="compositionally biased region" description="Acidic residues" evidence="1">
    <location>
        <begin position="950"/>
        <end position="962"/>
    </location>
</feature>
<evidence type="ECO:0000256" key="1">
    <source>
        <dbReference type="SAM" id="MobiDB-lite"/>
    </source>
</evidence>
<feature type="compositionally biased region" description="Basic residues" evidence="1">
    <location>
        <begin position="876"/>
        <end position="886"/>
    </location>
</feature>
<proteinExistence type="predicted"/>
<keyword evidence="3" id="KW-1185">Reference proteome</keyword>
<feature type="region of interest" description="Disordered" evidence="1">
    <location>
        <begin position="32"/>
        <end position="120"/>
    </location>
</feature>
<evidence type="ECO:0000313" key="3">
    <source>
        <dbReference type="Proteomes" id="UP000001067"/>
    </source>
</evidence>
<name>E3RJT5_PYRTT</name>